<dbReference type="GO" id="GO:0008270">
    <property type="term" value="F:zinc ion binding"/>
    <property type="evidence" value="ECO:0007669"/>
    <property type="project" value="UniProtKB-KW"/>
</dbReference>
<dbReference type="EMBL" id="MK072268">
    <property type="protein sequence ID" value="AYV81299.1"/>
    <property type="molecule type" value="Genomic_DNA"/>
</dbReference>
<evidence type="ECO:0000313" key="4">
    <source>
        <dbReference type="EMBL" id="AYV81299.1"/>
    </source>
</evidence>
<keyword evidence="1" id="KW-0862">Zinc</keyword>
<feature type="domain" description="C2H2-type" evidence="3">
    <location>
        <begin position="50"/>
        <end position="77"/>
    </location>
</feature>
<dbReference type="SMART" id="SM00355">
    <property type="entry name" value="ZnF_C2H2"/>
    <property type="match status" value="2"/>
</dbReference>
<dbReference type="InterPro" id="IPR013087">
    <property type="entry name" value="Znf_C2H2_type"/>
</dbReference>
<proteinExistence type="predicted"/>
<feature type="coiled-coil region" evidence="2">
    <location>
        <begin position="78"/>
        <end position="130"/>
    </location>
</feature>
<evidence type="ECO:0000256" key="2">
    <source>
        <dbReference type="SAM" id="Coils"/>
    </source>
</evidence>
<reference evidence="4" key="1">
    <citation type="submission" date="2018-10" db="EMBL/GenBank/DDBJ databases">
        <title>Hidden diversity of soil giant viruses.</title>
        <authorList>
            <person name="Schulz F."/>
            <person name="Alteio L."/>
            <person name="Goudeau D."/>
            <person name="Ryan E.M."/>
            <person name="Malmstrom R.R."/>
            <person name="Blanchard J."/>
            <person name="Woyke T."/>
        </authorList>
    </citation>
    <scope>NUCLEOTIDE SEQUENCE</scope>
    <source>
        <strain evidence="4">HAV1</strain>
    </source>
</reference>
<keyword evidence="1" id="KW-0479">Metal-binding</keyword>
<dbReference type="Gene3D" id="3.30.160.60">
    <property type="entry name" value="Classic Zinc Finger"/>
    <property type="match status" value="1"/>
</dbReference>
<evidence type="ECO:0000259" key="3">
    <source>
        <dbReference type="PROSITE" id="PS50157"/>
    </source>
</evidence>
<protein>
    <recommendedName>
        <fullName evidence="3">C2H2-type domain-containing protein</fullName>
    </recommendedName>
</protein>
<keyword evidence="1" id="KW-0863">Zinc-finger</keyword>
<accession>A0A3G5A765</accession>
<sequence length="603" mass="70886">MTFKCDDCDYVTKSQYSFDKHILTDKHKKNVENNIDLKKYLAIEKKKMQHICDKCGGGFLYSSLLIRHAKSCSGKNVSDTDKQKITRLEDEVKNLTNSNTELLKDKYNSLEELRKEKDKLLEELRKEKDDVICALQNEIKVLQGDKEKILHRLYENKTSEIKEVKNYSPQNSQAAKDINETKMSKVKYLQKFCGMCPAIQKIIEPIGLEEKEEDIIINSLNNHEMDAFDQYIGDFLIKKYKKEDLRTQPLWCTDVSRITYNIRQEIGDNIYWYNDEKGLKTRQQLIDPTLSYIRNILQKYVLAQQEIFKMEINQDEKLTMRKKITSANDLLKDLRNHMGSKILKYIMLHFKLDDQAKNNILQSFNSSEKKEVIEDIKVDDNSKKEICPSCKLYEPGGEVCEYCVKISENKKYRKTKEYLALNFLEENLQKELGERKLIHNKSVGSECTDSHLFPDITIDCGHYNLIIEIDEFEHKGGNYKYEEKRMYDIVAKLGMRCIFIRYNPDDSKSDLEILLKTVREYLDLDIENNVVQWGDYKDFVVYYLFYRGIKKSIGQSKDDELKLIEVESSGDPLESIQPVKQKKKSKKILVKGKKKKKLKEEDI</sequence>
<dbReference type="PROSITE" id="PS50157">
    <property type="entry name" value="ZINC_FINGER_C2H2_2"/>
    <property type="match status" value="1"/>
</dbReference>
<gene>
    <name evidence="4" type="ORF">Harvfovirus26_7</name>
</gene>
<evidence type="ECO:0000256" key="1">
    <source>
        <dbReference type="PROSITE-ProRule" id="PRU00042"/>
    </source>
</evidence>
<organism evidence="4">
    <name type="scientific">Harvfovirus sp</name>
    <dbReference type="NCBI Taxonomy" id="2487768"/>
    <lineage>
        <taxon>Viruses</taxon>
        <taxon>Varidnaviria</taxon>
        <taxon>Bamfordvirae</taxon>
        <taxon>Nucleocytoviricota</taxon>
        <taxon>Megaviricetes</taxon>
        <taxon>Imitervirales</taxon>
        <taxon>Mimiviridae</taxon>
        <taxon>Klosneuvirinae</taxon>
    </lineage>
</organism>
<name>A0A3G5A765_9VIRU</name>
<keyword evidence="2" id="KW-0175">Coiled coil</keyword>